<dbReference type="Pfam" id="PF06568">
    <property type="entry name" value="YjiS-like"/>
    <property type="match status" value="1"/>
</dbReference>
<organism evidence="2 3">
    <name type="scientific">Litoreibacter ascidiaceicola</name>
    <dbReference type="NCBI Taxonomy" id="1486859"/>
    <lineage>
        <taxon>Bacteria</taxon>
        <taxon>Pseudomonadati</taxon>
        <taxon>Pseudomonadota</taxon>
        <taxon>Alphaproteobacteria</taxon>
        <taxon>Rhodobacterales</taxon>
        <taxon>Roseobacteraceae</taxon>
        <taxon>Litoreibacter</taxon>
    </lineage>
</organism>
<protein>
    <recommendedName>
        <fullName evidence="1">YjiS-like domain-containing protein</fullName>
    </recommendedName>
</protein>
<dbReference type="RefSeq" id="WP_073143708.1">
    <property type="nucleotide sequence ID" value="NZ_FQUV01000004.1"/>
</dbReference>
<keyword evidence="3" id="KW-1185">Reference proteome</keyword>
<feature type="domain" description="YjiS-like" evidence="1">
    <location>
        <begin position="24"/>
        <end position="51"/>
    </location>
</feature>
<dbReference type="AlphaFoldDB" id="A0A1M5A007"/>
<dbReference type="EMBL" id="FQUV01000004">
    <property type="protein sequence ID" value="SHF23640.1"/>
    <property type="molecule type" value="Genomic_DNA"/>
</dbReference>
<proteinExistence type="predicted"/>
<gene>
    <name evidence="2" type="ORF">SAMN05444273_104397</name>
</gene>
<reference evidence="3" key="1">
    <citation type="submission" date="2016-11" db="EMBL/GenBank/DDBJ databases">
        <authorList>
            <person name="Varghese N."/>
            <person name="Submissions S."/>
        </authorList>
    </citation>
    <scope>NUCLEOTIDE SEQUENCE [LARGE SCALE GENOMIC DNA]</scope>
    <source>
        <strain evidence="3">DSM 100566</strain>
    </source>
</reference>
<accession>A0A1M5A007</accession>
<dbReference type="InterPro" id="IPR009506">
    <property type="entry name" value="YjiS-like"/>
</dbReference>
<sequence length="67" mass="7585">MTDFTCTAAHARPAQRKTGLMGYVDLYRQRRALAALDDSRLADIGLSRREADAEASRPVWDAPTYWK</sequence>
<evidence type="ECO:0000313" key="2">
    <source>
        <dbReference type="EMBL" id="SHF23640.1"/>
    </source>
</evidence>
<dbReference type="STRING" id="1486859.SAMN05444273_104397"/>
<name>A0A1M5A007_9RHOB</name>
<evidence type="ECO:0000313" key="3">
    <source>
        <dbReference type="Proteomes" id="UP000184144"/>
    </source>
</evidence>
<evidence type="ECO:0000259" key="1">
    <source>
        <dbReference type="Pfam" id="PF06568"/>
    </source>
</evidence>
<dbReference type="Proteomes" id="UP000184144">
    <property type="component" value="Unassembled WGS sequence"/>
</dbReference>